<dbReference type="PANTHER" id="PTHR22604:SF105">
    <property type="entry name" value="TRANS-1,2-DIHYDROBENZENE-1,2-DIOL DEHYDROGENASE"/>
    <property type="match status" value="1"/>
</dbReference>
<sequence length="422" mass="47208">MATLLGEIHRHWQEIDPPAVTKQDDALKFGILGAANIAPFFLINPARIHPEVIIHAVAARDKTRATAYAKKHGIPEVKDSYQAILDDPAIDVVYIPLPSWLHLEWALKALTKGKHVLLKKPCCSNAAEAESLFNSPLLKQPNAPVLMEAFHHRFAPVWSLFLETIDRPNVEHVLAKASIPSGLIKDDDIRFGYDRVAGATLDLGLYTIAALRGVFGTEPEECLEADLEERPPLPRERYDGKFQAKFRFSGGGIGEVEGGLRDSTKAPTSWTHSVVKVTHRAVVVTDEEVEEGEEAKKIRTVRFLNFRVTPPYYRVTTEDNFVVTKKGSTEVVKEYTKTKTTKAHTFKELGVDQPGQNYWLGYRYMLEQFVNRIRGREGTGVFISHEDSIAQMKALDMVYEKSGLGVRTTSQYELNASEVAPA</sequence>
<dbReference type="AlphaFoldDB" id="A0A423VRR0"/>
<dbReference type="PANTHER" id="PTHR22604">
    <property type="entry name" value="OXIDOREDUCTASES"/>
    <property type="match status" value="1"/>
</dbReference>
<organism evidence="7 8">
    <name type="scientific">Cytospora leucostoma</name>
    <dbReference type="NCBI Taxonomy" id="1230097"/>
    <lineage>
        <taxon>Eukaryota</taxon>
        <taxon>Fungi</taxon>
        <taxon>Dikarya</taxon>
        <taxon>Ascomycota</taxon>
        <taxon>Pezizomycotina</taxon>
        <taxon>Sordariomycetes</taxon>
        <taxon>Sordariomycetidae</taxon>
        <taxon>Diaporthales</taxon>
        <taxon>Cytosporaceae</taxon>
        <taxon>Cytospora</taxon>
    </lineage>
</organism>
<comment type="similarity">
    <text evidence="1">Belongs to the Gfo/Idh/MocA family.</text>
</comment>
<dbReference type="InterPro" id="IPR050984">
    <property type="entry name" value="Gfo/Idh/MocA_domain"/>
</dbReference>
<evidence type="ECO:0000313" key="8">
    <source>
        <dbReference type="Proteomes" id="UP000285146"/>
    </source>
</evidence>
<dbReference type="InterPro" id="IPR000683">
    <property type="entry name" value="Gfo/Idh/MocA-like_OxRdtase_N"/>
</dbReference>
<dbReference type="EMBL" id="LKEB01000079">
    <property type="protein sequence ID" value="ROV93661.1"/>
    <property type="molecule type" value="Genomic_DNA"/>
</dbReference>
<proteinExistence type="inferred from homology"/>
<evidence type="ECO:0000259" key="6">
    <source>
        <dbReference type="Pfam" id="PF01408"/>
    </source>
</evidence>
<comment type="catalytic activity">
    <reaction evidence="5">
        <text>D-xylose + NADP(+) = D-xylono-1,5-lactone + NADPH + H(+)</text>
        <dbReference type="Rhea" id="RHEA:22000"/>
        <dbReference type="ChEBI" id="CHEBI:15378"/>
        <dbReference type="ChEBI" id="CHEBI:15867"/>
        <dbReference type="ChEBI" id="CHEBI:53455"/>
        <dbReference type="ChEBI" id="CHEBI:57783"/>
        <dbReference type="ChEBI" id="CHEBI:58349"/>
        <dbReference type="EC" id="1.1.1.179"/>
    </reaction>
</comment>
<dbReference type="InterPro" id="IPR036291">
    <property type="entry name" value="NAD(P)-bd_dom_sf"/>
</dbReference>
<keyword evidence="8" id="KW-1185">Reference proteome</keyword>
<dbReference type="STRING" id="1230097.A0A423VRR0"/>
<keyword evidence="2" id="KW-0560">Oxidoreductase</keyword>
<evidence type="ECO:0000256" key="1">
    <source>
        <dbReference type="ARBA" id="ARBA00010928"/>
    </source>
</evidence>
<evidence type="ECO:0000256" key="2">
    <source>
        <dbReference type="ARBA" id="ARBA00023002"/>
    </source>
</evidence>
<evidence type="ECO:0000256" key="3">
    <source>
        <dbReference type="ARBA" id="ARBA00038984"/>
    </source>
</evidence>
<dbReference type="EC" id="1.1.1.179" evidence="3"/>
<dbReference type="Gene3D" id="3.40.50.720">
    <property type="entry name" value="NAD(P)-binding Rossmann-like Domain"/>
    <property type="match status" value="1"/>
</dbReference>
<comment type="caution">
    <text evidence="7">The sequence shown here is derived from an EMBL/GenBank/DDBJ whole genome shotgun (WGS) entry which is preliminary data.</text>
</comment>
<reference evidence="7 8" key="1">
    <citation type="submission" date="2015-09" db="EMBL/GenBank/DDBJ databases">
        <title>Host preference determinants of Valsa canker pathogens revealed by comparative genomics.</title>
        <authorList>
            <person name="Yin Z."/>
            <person name="Huang L."/>
        </authorList>
    </citation>
    <scope>NUCLEOTIDE SEQUENCE [LARGE SCALE GENOMIC DNA]</scope>
    <source>
        <strain evidence="7 8">SXYLt</strain>
    </source>
</reference>
<accession>A0A423VRR0</accession>
<dbReference type="Gene3D" id="3.30.360.10">
    <property type="entry name" value="Dihydrodipicolinate Reductase, domain 2"/>
    <property type="match status" value="1"/>
</dbReference>
<dbReference type="SUPFAM" id="SSF51735">
    <property type="entry name" value="NAD(P)-binding Rossmann-fold domains"/>
    <property type="match status" value="1"/>
</dbReference>
<dbReference type="Pfam" id="PF01408">
    <property type="entry name" value="GFO_IDH_MocA"/>
    <property type="match status" value="1"/>
</dbReference>
<dbReference type="Proteomes" id="UP000285146">
    <property type="component" value="Unassembled WGS sequence"/>
</dbReference>
<protein>
    <recommendedName>
        <fullName evidence="3">D-xylose 1-dehydrogenase (NADP(+), D-xylono-1,5-lactone-forming)</fullName>
        <ecNumber evidence="3">1.1.1.179</ecNumber>
    </recommendedName>
    <alternativeName>
        <fullName evidence="4">D-xylose-NADP dehydrogenase</fullName>
    </alternativeName>
</protein>
<feature type="domain" description="Gfo/Idh/MocA-like oxidoreductase N-terminal" evidence="6">
    <location>
        <begin position="27"/>
        <end position="133"/>
    </location>
</feature>
<name>A0A423VRR0_9PEZI</name>
<gene>
    <name evidence="7" type="ORF">VPNG_08858</name>
</gene>
<dbReference type="InParanoid" id="A0A423VRR0"/>
<evidence type="ECO:0000256" key="5">
    <source>
        <dbReference type="ARBA" id="ARBA00049233"/>
    </source>
</evidence>
<evidence type="ECO:0000313" key="7">
    <source>
        <dbReference type="EMBL" id="ROV93661.1"/>
    </source>
</evidence>
<dbReference type="GO" id="GO:0000166">
    <property type="term" value="F:nucleotide binding"/>
    <property type="evidence" value="ECO:0007669"/>
    <property type="project" value="InterPro"/>
</dbReference>
<dbReference type="OrthoDB" id="6417021at2759"/>
<evidence type="ECO:0000256" key="4">
    <source>
        <dbReference type="ARBA" id="ARBA00042988"/>
    </source>
</evidence>
<dbReference type="GO" id="GO:0047837">
    <property type="term" value="F:D-xylose 1-dehydrogenase (NADP+) activity"/>
    <property type="evidence" value="ECO:0007669"/>
    <property type="project" value="UniProtKB-EC"/>
</dbReference>